<protein>
    <submittedName>
        <fullName evidence="3">Uncharacterized protein</fullName>
    </submittedName>
</protein>
<evidence type="ECO:0000313" key="3">
    <source>
        <dbReference type="EMBL" id="CEO50073.1"/>
    </source>
</evidence>
<name>A0A0B7JY82_BIOOC</name>
<accession>A0A0B7JY82</accession>
<keyword evidence="2" id="KW-1133">Transmembrane helix</keyword>
<evidence type="ECO:0000256" key="1">
    <source>
        <dbReference type="SAM" id="MobiDB-lite"/>
    </source>
</evidence>
<sequence>NRELLEGQFTARRTIDTPARSQNSQGIMFSTTLRRLAQSARGPLGRLTVENNPYRTKKVWPPDFKDLTPQQQLRFEKKYKRRLYLAHYSPTWDKGTRMVRFVLVTGALIYALFFAEFEFWGKPYKPSEEIVAKAAHLFGIMDPDKRYERRKDAPPVNPRKEEAESK</sequence>
<evidence type="ECO:0000256" key="2">
    <source>
        <dbReference type="SAM" id="Phobius"/>
    </source>
</evidence>
<feature type="non-terminal residue" evidence="3">
    <location>
        <position position="1"/>
    </location>
</feature>
<dbReference type="EMBL" id="CDPU01000017">
    <property type="protein sequence ID" value="CEO50073.1"/>
    <property type="molecule type" value="Genomic_DNA"/>
</dbReference>
<dbReference type="AlphaFoldDB" id="A0A0B7JY82"/>
<gene>
    <name evidence="3" type="ORF">BN869_000006130_1</name>
</gene>
<proteinExistence type="predicted"/>
<keyword evidence="2" id="KW-0472">Membrane</keyword>
<feature type="transmembrane region" description="Helical" evidence="2">
    <location>
        <begin position="98"/>
        <end position="115"/>
    </location>
</feature>
<keyword evidence="2" id="KW-0812">Transmembrane</keyword>
<feature type="region of interest" description="Disordered" evidence="1">
    <location>
        <begin position="146"/>
        <end position="166"/>
    </location>
</feature>
<organism evidence="3">
    <name type="scientific">Bionectria ochroleuca</name>
    <name type="common">Gliocladium roseum</name>
    <dbReference type="NCBI Taxonomy" id="29856"/>
    <lineage>
        <taxon>Eukaryota</taxon>
        <taxon>Fungi</taxon>
        <taxon>Dikarya</taxon>
        <taxon>Ascomycota</taxon>
        <taxon>Pezizomycotina</taxon>
        <taxon>Sordariomycetes</taxon>
        <taxon>Hypocreomycetidae</taxon>
        <taxon>Hypocreales</taxon>
        <taxon>Bionectriaceae</taxon>
        <taxon>Clonostachys</taxon>
    </lineage>
</organism>
<reference evidence="3" key="1">
    <citation type="submission" date="2015-01" db="EMBL/GenBank/DDBJ databases">
        <authorList>
            <person name="Durling Mikael"/>
        </authorList>
    </citation>
    <scope>NUCLEOTIDE SEQUENCE</scope>
</reference>